<organism evidence="1">
    <name type="scientific">Cacopsylla melanoneura</name>
    <dbReference type="NCBI Taxonomy" id="428564"/>
    <lineage>
        <taxon>Eukaryota</taxon>
        <taxon>Metazoa</taxon>
        <taxon>Ecdysozoa</taxon>
        <taxon>Arthropoda</taxon>
        <taxon>Hexapoda</taxon>
        <taxon>Insecta</taxon>
        <taxon>Pterygota</taxon>
        <taxon>Neoptera</taxon>
        <taxon>Paraneoptera</taxon>
        <taxon>Hemiptera</taxon>
        <taxon>Sternorrhyncha</taxon>
        <taxon>Psylloidea</taxon>
        <taxon>Psyllidae</taxon>
        <taxon>Psyllinae</taxon>
        <taxon>Cacopsylla</taxon>
    </lineage>
</organism>
<dbReference type="AlphaFoldDB" id="A0A8D8ZG97"/>
<dbReference type="Pfam" id="PF26039">
    <property type="entry name" value="Dcst2"/>
    <property type="match status" value="1"/>
</dbReference>
<dbReference type="PANTHER" id="PTHR21041">
    <property type="entry name" value="DENDRITIC CELL-SPECIFIC TRANSMEMBRANE PROTEIN"/>
    <property type="match status" value="1"/>
</dbReference>
<reference evidence="1" key="1">
    <citation type="submission" date="2021-05" db="EMBL/GenBank/DDBJ databases">
        <authorList>
            <person name="Alioto T."/>
            <person name="Alioto T."/>
            <person name="Gomez Garrido J."/>
        </authorList>
    </citation>
    <scope>NUCLEOTIDE SEQUENCE</scope>
</reference>
<evidence type="ECO:0000313" key="1">
    <source>
        <dbReference type="EMBL" id="CAG6745521.1"/>
    </source>
</evidence>
<dbReference type="PANTHER" id="PTHR21041:SF9">
    <property type="entry name" value="DENDRITIC CELL-SPECIFIC TRANSMEMBRANE PROTEIN-LIKE DOMAIN-CONTAINING PROTEIN"/>
    <property type="match status" value="1"/>
</dbReference>
<proteinExistence type="predicted"/>
<protein>
    <submittedName>
        <fullName evidence="1">Uncharacterized protein</fullName>
    </submittedName>
</protein>
<sequence>MKRVMTSLKAIVQRIKDLLLTFKRLVMAIMGTIKSAFDWLESTINVCNKKLGTPYERCMKVLSEASDDCKVQVFTSIQWMCDLSYVGAPLCFTVKWIDYLCAFVDWVVQG</sequence>
<dbReference type="InterPro" id="IPR051856">
    <property type="entry name" value="CSR-E3_Ligase_Protein"/>
</dbReference>
<dbReference type="EMBL" id="HBUF01498719">
    <property type="protein sequence ID" value="CAG6745521.1"/>
    <property type="molecule type" value="Transcribed_RNA"/>
</dbReference>
<accession>A0A8D8ZG97</accession>
<name>A0A8D8ZG97_9HEMI</name>